<dbReference type="EMBL" id="CP136891">
    <property type="protein sequence ID" value="WOK96008.1"/>
    <property type="molecule type" value="Genomic_DNA"/>
</dbReference>
<accession>A0AAQ3Q2Y8</accession>
<feature type="region of interest" description="Disordered" evidence="1">
    <location>
        <begin position="494"/>
        <end position="516"/>
    </location>
</feature>
<dbReference type="PANTHER" id="PTHR14000:SF17">
    <property type="entry name" value="MYB-LIKE DOMAIN-CONTAINING PROTEIN"/>
    <property type="match status" value="1"/>
</dbReference>
<sequence>MAKKAATTPPTCAAAAGRQLRSHRTTHCRFKKMPNKMPDTPTLDASAAGRQLQSHAPPLRRSPRFQPLTIQEATLLSLPNPTSSKKQTKQPERSSSSAEKRIPDSCRNRRSLPHSVDNSASLSRRRSARLASAEAKNVSNKGGGAEGGRRKMISPDWKNSRTSKSVGAPQSLRRSSRLASIAVTHMIKGGVLDFGEEGKEADAADKEGQRKQRIEVEERLDERKGVAGGEAVHCCGSGDWTEEQENALRRAYLLSRPSPHFWKKVSKMVPGKSAEECFNKIHANLATPPEHEPRSRAKNTKFSPIGTFTFSDNSADDMKRKVKKARSCKQKSFLAQKTVRHLLKKHQLADQYQKADYFSVLENSPNALAPELPEIGSPGSPDSSFTPGFLFKCSEKSSSAHKKFLSRFKTKDKDPSPEVLKRIKNTALHEKYIDHLHCIEARRVRRKTANPVAATYHINNNKLESGDPKAARAALITEAKEAIGHFQHMQANALNYDNDDNSSDNLSADSDNDDDI</sequence>
<dbReference type="CDD" id="cd00167">
    <property type="entry name" value="SANT"/>
    <property type="match status" value="1"/>
</dbReference>
<protein>
    <recommendedName>
        <fullName evidence="2">Myb-like domain-containing protein</fullName>
    </recommendedName>
</protein>
<feature type="region of interest" description="Disordered" evidence="1">
    <location>
        <begin position="1"/>
        <end position="176"/>
    </location>
</feature>
<dbReference type="Gene3D" id="1.10.10.60">
    <property type="entry name" value="Homeodomain-like"/>
    <property type="match status" value="1"/>
</dbReference>
<feature type="compositionally biased region" description="Basic residues" evidence="1">
    <location>
        <begin position="20"/>
        <end position="34"/>
    </location>
</feature>
<name>A0AAQ3Q2Y8_9LILI</name>
<evidence type="ECO:0000313" key="3">
    <source>
        <dbReference type="EMBL" id="WOK96008.1"/>
    </source>
</evidence>
<dbReference type="Proteomes" id="UP001327560">
    <property type="component" value="Chromosome 2"/>
</dbReference>
<evidence type="ECO:0000256" key="1">
    <source>
        <dbReference type="SAM" id="MobiDB-lite"/>
    </source>
</evidence>
<dbReference type="PANTHER" id="PTHR14000">
    <property type="entry name" value="FINGER CCCH DOMAIN PROTEIN, PUTATIVE (DUF3755)-RELATED"/>
    <property type="match status" value="1"/>
</dbReference>
<feature type="compositionally biased region" description="Low complexity" evidence="1">
    <location>
        <begin position="1"/>
        <end position="16"/>
    </location>
</feature>
<gene>
    <name evidence="3" type="ORF">Cni_G04715</name>
</gene>
<feature type="compositionally biased region" description="Basic and acidic residues" evidence="1">
    <location>
        <begin position="98"/>
        <end position="107"/>
    </location>
</feature>
<dbReference type="AlphaFoldDB" id="A0AAQ3Q2Y8"/>
<dbReference type="SMART" id="SM00717">
    <property type="entry name" value="SANT"/>
    <property type="match status" value="1"/>
</dbReference>
<dbReference type="InterPro" id="IPR009057">
    <property type="entry name" value="Homeodomain-like_sf"/>
</dbReference>
<evidence type="ECO:0000259" key="2">
    <source>
        <dbReference type="SMART" id="SM00717"/>
    </source>
</evidence>
<feature type="compositionally biased region" description="Polar residues" evidence="1">
    <location>
        <begin position="68"/>
        <end position="85"/>
    </location>
</feature>
<proteinExistence type="predicted"/>
<feature type="domain" description="Myb-like" evidence="2">
    <location>
        <begin position="236"/>
        <end position="287"/>
    </location>
</feature>
<dbReference type="SUPFAM" id="SSF46689">
    <property type="entry name" value="Homeodomain-like"/>
    <property type="match status" value="1"/>
</dbReference>
<keyword evidence="4" id="KW-1185">Reference proteome</keyword>
<reference evidence="3 4" key="1">
    <citation type="submission" date="2023-10" db="EMBL/GenBank/DDBJ databases">
        <title>Chromosome-scale genome assembly provides insights into flower coloration mechanisms of Canna indica.</title>
        <authorList>
            <person name="Li C."/>
        </authorList>
    </citation>
    <scope>NUCLEOTIDE SEQUENCE [LARGE SCALE GENOMIC DNA]</scope>
    <source>
        <tissue evidence="3">Flower</tissue>
    </source>
</reference>
<dbReference type="InterPro" id="IPR001005">
    <property type="entry name" value="SANT/Myb"/>
</dbReference>
<organism evidence="3 4">
    <name type="scientific">Canna indica</name>
    <name type="common">Indian-shot</name>
    <dbReference type="NCBI Taxonomy" id="4628"/>
    <lineage>
        <taxon>Eukaryota</taxon>
        <taxon>Viridiplantae</taxon>
        <taxon>Streptophyta</taxon>
        <taxon>Embryophyta</taxon>
        <taxon>Tracheophyta</taxon>
        <taxon>Spermatophyta</taxon>
        <taxon>Magnoliopsida</taxon>
        <taxon>Liliopsida</taxon>
        <taxon>Zingiberales</taxon>
        <taxon>Cannaceae</taxon>
        <taxon>Canna</taxon>
    </lineage>
</organism>
<evidence type="ECO:0000313" key="4">
    <source>
        <dbReference type="Proteomes" id="UP001327560"/>
    </source>
</evidence>